<dbReference type="UniPathway" id="UPA00109">
    <property type="reaction ID" value="UER00181"/>
</dbReference>
<evidence type="ECO:0000256" key="2">
    <source>
        <dbReference type="ARBA" id="ARBA00023152"/>
    </source>
</evidence>
<gene>
    <name evidence="4" type="primary">pgi</name>
    <name evidence="6" type="ORF">FB4_1738</name>
</gene>
<protein>
    <recommendedName>
        <fullName evidence="4">Glucose-6-phosphate isomerase</fullName>
        <shortName evidence="4">GPI</shortName>
        <ecNumber evidence="4">5.3.1.9</ecNumber>
    </recommendedName>
    <alternativeName>
        <fullName evidence="4">Phosphoglucose isomerase</fullName>
        <shortName evidence="4">PGI</shortName>
    </alternativeName>
    <alternativeName>
        <fullName evidence="4">Phosphohexose isomerase</fullName>
        <shortName evidence="4">PHI</shortName>
    </alternativeName>
</protein>
<name>I9LKD0_9FIRM</name>
<reference evidence="6 7" key="1">
    <citation type="journal article" date="2012" name="J. Bacteriol.">
        <title>Draft Genome Sequences for Two Metal-Reducing Pelosinus fermentans Strains Isolated from a Cr(VI)-Contaminated Site and for Type Strain R7.</title>
        <authorList>
            <person name="Brown S.D."/>
            <person name="Podar M."/>
            <person name="Klingeman D.M."/>
            <person name="Johnson C.M."/>
            <person name="Yang Z.K."/>
            <person name="Utturkar S.M."/>
            <person name="Land M.L."/>
            <person name="Mosher J.J."/>
            <person name="Hurt R.A.Jr."/>
            <person name="Phelps T.J."/>
            <person name="Palumbo A.V."/>
            <person name="Arkin A.P."/>
            <person name="Hazen T.C."/>
            <person name="Elias D.A."/>
        </authorList>
    </citation>
    <scope>NUCLEOTIDE SEQUENCE [LARGE SCALE GENOMIC DNA]</scope>
    <source>
        <strain evidence="6 7">B4</strain>
    </source>
</reference>
<dbReference type="GO" id="GO:0097367">
    <property type="term" value="F:carbohydrate derivative binding"/>
    <property type="evidence" value="ECO:0007669"/>
    <property type="project" value="InterPro"/>
</dbReference>
<dbReference type="InterPro" id="IPR035482">
    <property type="entry name" value="SIS_PGI_2"/>
</dbReference>
<dbReference type="GO" id="GO:0004347">
    <property type="term" value="F:glucose-6-phosphate isomerase activity"/>
    <property type="evidence" value="ECO:0007669"/>
    <property type="project" value="UniProtKB-UniRule"/>
</dbReference>
<feature type="active site" evidence="4">
    <location>
        <position position="479"/>
    </location>
</feature>
<dbReference type="EC" id="5.3.1.9" evidence="4"/>
<evidence type="ECO:0000256" key="4">
    <source>
        <dbReference type="HAMAP-Rule" id="MF_00473"/>
    </source>
</evidence>
<dbReference type="AlphaFoldDB" id="I9LKD0"/>
<comment type="catalytic activity">
    <reaction evidence="4 5">
        <text>alpha-D-glucose 6-phosphate = beta-D-fructose 6-phosphate</text>
        <dbReference type="Rhea" id="RHEA:11816"/>
        <dbReference type="ChEBI" id="CHEBI:57634"/>
        <dbReference type="ChEBI" id="CHEBI:58225"/>
        <dbReference type="EC" id="5.3.1.9"/>
    </reaction>
</comment>
<evidence type="ECO:0000313" key="6">
    <source>
        <dbReference type="EMBL" id="EIW20886.1"/>
    </source>
</evidence>
<keyword evidence="3 4" id="KW-0413">Isomerase</keyword>
<evidence type="ECO:0000256" key="5">
    <source>
        <dbReference type="RuleBase" id="RU000612"/>
    </source>
</evidence>
<dbReference type="GO" id="GO:0005829">
    <property type="term" value="C:cytosol"/>
    <property type="evidence" value="ECO:0007669"/>
    <property type="project" value="TreeGrafter"/>
</dbReference>
<dbReference type="Gene3D" id="3.40.50.10490">
    <property type="entry name" value="Glucose-6-phosphate isomerase like protein, domain 1"/>
    <property type="match status" value="2"/>
</dbReference>
<dbReference type="OrthoDB" id="140919at2"/>
<evidence type="ECO:0000256" key="1">
    <source>
        <dbReference type="ARBA" id="ARBA00022432"/>
    </source>
</evidence>
<dbReference type="GO" id="GO:0048029">
    <property type="term" value="F:monosaccharide binding"/>
    <property type="evidence" value="ECO:0007669"/>
    <property type="project" value="TreeGrafter"/>
</dbReference>
<dbReference type="SUPFAM" id="SSF53697">
    <property type="entry name" value="SIS domain"/>
    <property type="match status" value="1"/>
</dbReference>
<organism evidence="6 7">
    <name type="scientific">Pelosinus fermentans B4</name>
    <dbReference type="NCBI Taxonomy" id="1149862"/>
    <lineage>
        <taxon>Bacteria</taxon>
        <taxon>Bacillati</taxon>
        <taxon>Bacillota</taxon>
        <taxon>Negativicutes</taxon>
        <taxon>Selenomonadales</taxon>
        <taxon>Sporomusaceae</taxon>
        <taxon>Pelosinus</taxon>
    </lineage>
</organism>
<dbReference type="GO" id="GO:0006094">
    <property type="term" value="P:gluconeogenesis"/>
    <property type="evidence" value="ECO:0007669"/>
    <property type="project" value="UniProtKB-UniRule"/>
</dbReference>
<feature type="active site" evidence="4">
    <location>
        <position position="365"/>
    </location>
</feature>
<dbReference type="Pfam" id="PF00342">
    <property type="entry name" value="PGI"/>
    <property type="match status" value="1"/>
</dbReference>
<dbReference type="PANTHER" id="PTHR11469">
    <property type="entry name" value="GLUCOSE-6-PHOSPHATE ISOMERASE"/>
    <property type="match status" value="1"/>
</dbReference>
<dbReference type="HAMAP" id="MF_00473">
    <property type="entry name" value="G6P_isomerase"/>
    <property type="match status" value="1"/>
</dbReference>
<dbReference type="GO" id="GO:0051156">
    <property type="term" value="P:glucose 6-phosphate metabolic process"/>
    <property type="evidence" value="ECO:0007669"/>
    <property type="project" value="TreeGrafter"/>
</dbReference>
<dbReference type="PANTHER" id="PTHR11469:SF1">
    <property type="entry name" value="GLUCOSE-6-PHOSPHATE ISOMERASE"/>
    <property type="match status" value="1"/>
</dbReference>
<accession>I9LKD0</accession>
<dbReference type="Proteomes" id="UP000004324">
    <property type="component" value="Unassembled WGS sequence"/>
</dbReference>
<dbReference type="PRINTS" id="PR00662">
    <property type="entry name" value="G6PISOMERASE"/>
</dbReference>
<comment type="similarity">
    <text evidence="4 5">Belongs to the GPI family.</text>
</comment>
<dbReference type="RefSeq" id="WP_007930127.1">
    <property type="nucleotide sequence ID" value="NZ_AKVJ01000002.1"/>
</dbReference>
<dbReference type="InterPro" id="IPR001672">
    <property type="entry name" value="G6P_Isomerase"/>
</dbReference>
<dbReference type="InterPro" id="IPR046348">
    <property type="entry name" value="SIS_dom_sf"/>
</dbReference>
<keyword evidence="2 4" id="KW-0324">Glycolysis</keyword>
<dbReference type="GO" id="GO:0006096">
    <property type="term" value="P:glycolytic process"/>
    <property type="evidence" value="ECO:0007669"/>
    <property type="project" value="UniProtKB-UniRule"/>
</dbReference>
<comment type="subcellular location">
    <subcellularLocation>
        <location evidence="4">Cytoplasm</location>
    </subcellularLocation>
</comment>
<evidence type="ECO:0000256" key="3">
    <source>
        <dbReference type="ARBA" id="ARBA00023235"/>
    </source>
</evidence>
<feature type="active site" description="Proton donor" evidence="4">
    <location>
        <position position="336"/>
    </location>
</feature>
<dbReference type="PATRIC" id="fig|1149862.3.peg.13"/>
<keyword evidence="1 4" id="KW-0312">Gluconeogenesis</keyword>
<proteinExistence type="inferred from homology"/>
<dbReference type="CDD" id="cd05016">
    <property type="entry name" value="SIS_PGI_2"/>
    <property type="match status" value="1"/>
</dbReference>
<comment type="function">
    <text evidence="4">Catalyzes the reversible isomerization of glucose-6-phosphate to fructose-6-phosphate.</text>
</comment>
<keyword evidence="7" id="KW-1185">Reference proteome</keyword>
<comment type="pathway">
    <text evidence="4">Carbohydrate biosynthesis; gluconeogenesis.</text>
</comment>
<comment type="pathway">
    <text evidence="4 5">Carbohydrate degradation; glycolysis; D-glyceraldehyde 3-phosphate and glycerone phosphate from D-glucose: step 2/4.</text>
</comment>
<comment type="caution">
    <text evidence="6">The sequence shown here is derived from an EMBL/GenBank/DDBJ whole genome shotgun (WGS) entry which is preliminary data.</text>
</comment>
<dbReference type="EMBL" id="AKVJ01000002">
    <property type="protein sequence ID" value="EIW20886.1"/>
    <property type="molecule type" value="Genomic_DNA"/>
</dbReference>
<evidence type="ECO:0000313" key="7">
    <source>
        <dbReference type="Proteomes" id="UP000004324"/>
    </source>
</evidence>
<dbReference type="UniPathway" id="UPA00138"/>
<dbReference type="PROSITE" id="PS51463">
    <property type="entry name" value="P_GLUCOSE_ISOMERASE_3"/>
    <property type="match status" value="1"/>
</dbReference>
<sequence length="491" mass="53477">MSSKEESCLTLASGFSFDYGNLYGAGKVTASDVEELAEKLAAAQKAVETMRATGEVRGHLSKDGTPERVLFTQLPYVAEGNLNSPASIARLKEFGSSLKNTVDAVVTFGIGGSYLGNKVLFDVHCGEFWNAKSVKERNGYPKLYFNGNNIDARRTADMVEHLIAEARLKAVHGQPNSYKVVLVVISKSGGTLDTMSTFMVMYDALKQQEPLLNIEVVAVTDPAKGEKATLLGKLAQEQGWPTFSVPDGVGGRFSIFSEVGLVTAACIGMDIDAFLAGAQAMDQACQTSDIYKNPAKLNAALKFIAAEKYGRDIEVFMPYADYLKSVAEWYVQLLAESLGKRTSREGAEVFYGRTPIVAVGTTDMHAQTQQHQDGKKDKVVQFVKVVKWEQDAVIPDVFPAVSKLSEISSIYLSQALDVAREANAEALINDERFNATLILPSLNAYHLGELLYMLALSVAYEGELANVDAFDQPGVEAYKRLMGPRLKALKK</sequence>
<keyword evidence="4" id="KW-0963">Cytoplasm</keyword>